<dbReference type="EMBL" id="JAAMPC010000008">
    <property type="protein sequence ID" value="KAG2299769.1"/>
    <property type="molecule type" value="Genomic_DNA"/>
</dbReference>
<dbReference type="SMART" id="SM00025">
    <property type="entry name" value="Pumilio"/>
    <property type="match status" value="4"/>
</dbReference>
<evidence type="ECO:0000313" key="8">
    <source>
        <dbReference type="EMBL" id="KAG2299769.1"/>
    </source>
</evidence>
<dbReference type="PROSITE" id="PS50302">
    <property type="entry name" value="PUM"/>
    <property type="match status" value="1"/>
</dbReference>
<reference evidence="8 9" key="1">
    <citation type="submission" date="2020-02" db="EMBL/GenBank/DDBJ databases">
        <authorList>
            <person name="Ma Q."/>
            <person name="Huang Y."/>
            <person name="Song X."/>
            <person name="Pei D."/>
        </authorList>
    </citation>
    <scope>NUCLEOTIDE SEQUENCE [LARGE SCALE GENOMIC DNA]</scope>
    <source>
        <strain evidence="8">Sxm20200214</strain>
        <tissue evidence="8">Leaf</tissue>
    </source>
</reference>
<dbReference type="Gene3D" id="1.25.10.10">
    <property type="entry name" value="Leucine-rich Repeat Variant"/>
    <property type="match status" value="1"/>
</dbReference>
<comment type="subcellular location">
    <subcellularLocation>
        <location evidence="1">Cytoplasm</location>
    </subcellularLocation>
</comment>
<keyword evidence="4" id="KW-0810">Translation regulation</keyword>
<evidence type="ECO:0000313" key="9">
    <source>
        <dbReference type="Proteomes" id="UP000886595"/>
    </source>
</evidence>
<feature type="domain" description="PUM-HD" evidence="7">
    <location>
        <begin position="1"/>
        <end position="203"/>
    </location>
</feature>
<keyword evidence="3" id="KW-0677">Repeat</keyword>
<dbReference type="Proteomes" id="UP000886595">
    <property type="component" value="Unassembled WGS sequence"/>
</dbReference>
<keyword evidence="2" id="KW-0963">Cytoplasm</keyword>
<sequence>MTDRYASYVAVRGMQVFDDKKKELMYEHILPHALRLACDKHGYIALNEVITDLDHPVYRNQLLGIVALNALLLSYGAYGNYVVQHVLTLYDLRCTCNIAFSLVGHFVELSFNKCRSYIVEKLLETEESMVLVVEEILECGGDRLMRLARSEFGSFVVVKALRVTQEMNRVDLFRGLVQKLMPFRHLLRRPRGNTTTAAIIESVCYTTRKQGDNDGRIRQNVVGISIF</sequence>
<feature type="repeat" description="Pumilio" evidence="6">
    <location>
        <begin position="101"/>
        <end position="138"/>
    </location>
</feature>
<dbReference type="AlphaFoldDB" id="A0A8X7S910"/>
<proteinExistence type="predicted"/>
<dbReference type="InterPro" id="IPR011989">
    <property type="entry name" value="ARM-like"/>
</dbReference>
<accession>A0A8X7S910</accession>
<dbReference type="PANTHER" id="PTHR12537:SF137">
    <property type="entry name" value="PUMILIO HOMOLOG 16-RELATED"/>
    <property type="match status" value="1"/>
</dbReference>
<dbReference type="InterPro" id="IPR033133">
    <property type="entry name" value="PUM-HD"/>
</dbReference>
<evidence type="ECO:0000256" key="1">
    <source>
        <dbReference type="ARBA" id="ARBA00004496"/>
    </source>
</evidence>
<dbReference type="GO" id="GO:0005737">
    <property type="term" value="C:cytoplasm"/>
    <property type="evidence" value="ECO:0007669"/>
    <property type="project" value="UniProtKB-SubCell"/>
</dbReference>
<evidence type="ECO:0000259" key="7">
    <source>
        <dbReference type="PROSITE" id="PS50303"/>
    </source>
</evidence>
<comment type="caution">
    <text evidence="8">The sequence shown here is derived from an EMBL/GenBank/DDBJ whole genome shotgun (WGS) entry which is preliminary data.</text>
</comment>
<dbReference type="OrthoDB" id="668540at2759"/>
<gene>
    <name evidence="8" type="ORF">Bca52824_036241</name>
</gene>
<evidence type="ECO:0000256" key="2">
    <source>
        <dbReference type="ARBA" id="ARBA00022490"/>
    </source>
</evidence>
<protein>
    <recommendedName>
        <fullName evidence="7">PUM-HD domain-containing protein</fullName>
    </recommendedName>
</protein>
<evidence type="ECO:0000256" key="4">
    <source>
        <dbReference type="ARBA" id="ARBA00022845"/>
    </source>
</evidence>
<keyword evidence="9" id="KW-1185">Reference proteome</keyword>
<evidence type="ECO:0000256" key="5">
    <source>
        <dbReference type="ARBA" id="ARBA00022884"/>
    </source>
</evidence>
<dbReference type="GO" id="GO:0003729">
    <property type="term" value="F:mRNA binding"/>
    <property type="evidence" value="ECO:0007669"/>
    <property type="project" value="TreeGrafter"/>
</dbReference>
<dbReference type="PANTHER" id="PTHR12537">
    <property type="entry name" value="RNA BINDING PROTEIN PUMILIO-RELATED"/>
    <property type="match status" value="1"/>
</dbReference>
<dbReference type="GO" id="GO:0006417">
    <property type="term" value="P:regulation of translation"/>
    <property type="evidence" value="ECO:0007669"/>
    <property type="project" value="UniProtKB-KW"/>
</dbReference>
<keyword evidence="5" id="KW-0694">RNA-binding</keyword>
<dbReference type="InterPro" id="IPR016024">
    <property type="entry name" value="ARM-type_fold"/>
</dbReference>
<organism evidence="8 9">
    <name type="scientific">Brassica carinata</name>
    <name type="common">Ethiopian mustard</name>
    <name type="synonym">Abyssinian cabbage</name>
    <dbReference type="NCBI Taxonomy" id="52824"/>
    <lineage>
        <taxon>Eukaryota</taxon>
        <taxon>Viridiplantae</taxon>
        <taxon>Streptophyta</taxon>
        <taxon>Embryophyta</taxon>
        <taxon>Tracheophyta</taxon>
        <taxon>Spermatophyta</taxon>
        <taxon>Magnoliopsida</taxon>
        <taxon>eudicotyledons</taxon>
        <taxon>Gunneridae</taxon>
        <taxon>Pentapetalae</taxon>
        <taxon>rosids</taxon>
        <taxon>malvids</taxon>
        <taxon>Brassicales</taxon>
        <taxon>Brassicaceae</taxon>
        <taxon>Brassiceae</taxon>
        <taxon>Brassica</taxon>
    </lineage>
</organism>
<evidence type="ECO:0000256" key="3">
    <source>
        <dbReference type="ARBA" id="ARBA00022737"/>
    </source>
</evidence>
<dbReference type="PROSITE" id="PS50303">
    <property type="entry name" value="PUM_HD"/>
    <property type="match status" value="1"/>
</dbReference>
<name>A0A8X7S910_BRACI</name>
<dbReference type="InterPro" id="IPR001313">
    <property type="entry name" value="Pumilio_RNA-bd_rpt"/>
</dbReference>
<evidence type="ECO:0000256" key="6">
    <source>
        <dbReference type="PROSITE-ProRule" id="PRU00317"/>
    </source>
</evidence>
<dbReference type="SUPFAM" id="SSF48371">
    <property type="entry name" value="ARM repeat"/>
    <property type="match status" value="1"/>
</dbReference>